<keyword evidence="2" id="KW-1185">Reference proteome</keyword>
<reference evidence="1 2" key="1">
    <citation type="journal article" date="2012" name="Proc. Natl. Acad. Sci. U.S.A.">
        <title>Genome and physiology of a model Epsilonproteobacterium responsible for sulfide detoxification in marine oxygen depletion zones.</title>
        <authorList>
            <person name="Grote J."/>
            <person name="Schott T."/>
            <person name="Bruckner C.G."/>
            <person name="Glockner F.O."/>
            <person name="Jost G."/>
            <person name="Teeling H."/>
            <person name="Labrenz M."/>
            <person name="Jurgens K."/>
        </authorList>
    </citation>
    <scope>NUCLEOTIDE SEQUENCE [LARGE SCALE GENOMIC DNA]</scope>
    <source>
        <strain evidence="1 2">GD1</strain>
    </source>
</reference>
<accession>H1FST9</accession>
<dbReference type="PATRIC" id="fig|929558.5.peg.2673"/>
<evidence type="ECO:0000313" key="1">
    <source>
        <dbReference type="EMBL" id="EHP31207.1"/>
    </source>
</evidence>
<name>B6BJG1_SULGG</name>
<gene>
    <name evidence="1" type="ORF">SMGD1_2685</name>
</gene>
<organism evidence="1 2">
    <name type="scientific">Sulfurimonas gotlandica (strain DSM 19862 / JCM 16533 / GD1)</name>
    <dbReference type="NCBI Taxonomy" id="929558"/>
    <lineage>
        <taxon>Bacteria</taxon>
        <taxon>Pseudomonadati</taxon>
        <taxon>Campylobacterota</taxon>
        <taxon>Epsilonproteobacteria</taxon>
        <taxon>Campylobacterales</taxon>
        <taxon>Sulfurimonadaceae</taxon>
        <taxon>Sulfurimonas</taxon>
    </lineage>
</organism>
<sequence>MTTIEEMYTDIDNLLSQTNEDAIEEVKEKYEPFEKNMNSLLDAETLESYLDVYEEMNKEDSAVLKCYNLDTTEELKAYVEKNEVDFDTLKTETVHAACQALKFVIYDSEEDDDY</sequence>
<proteinExistence type="predicted"/>
<dbReference type="EMBL" id="AFRZ01000001">
    <property type="protein sequence ID" value="EHP31207.1"/>
    <property type="molecule type" value="Genomic_DNA"/>
</dbReference>
<accession>B6BJG1</accession>
<evidence type="ECO:0000313" key="2">
    <source>
        <dbReference type="Proteomes" id="UP000006431"/>
    </source>
</evidence>
<dbReference type="AlphaFoldDB" id="B6BJG1"/>
<dbReference type="HOGENOM" id="CLU_2119877_0_0_7"/>
<dbReference type="STRING" id="929558.SMGD1_2685"/>
<protein>
    <submittedName>
        <fullName evidence="1">Uncharacterized protein</fullName>
    </submittedName>
</protein>
<dbReference type="Proteomes" id="UP000006431">
    <property type="component" value="Unassembled WGS sequence"/>
</dbReference>
<comment type="caution">
    <text evidence="1">The sequence shown here is derived from an EMBL/GenBank/DDBJ whole genome shotgun (WGS) entry which is preliminary data.</text>
</comment>
<dbReference type="RefSeq" id="WP_008337414.1">
    <property type="nucleotide sequence ID" value="NZ_AFRZ01000001.1"/>
</dbReference>